<evidence type="ECO:0000313" key="2">
    <source>
        <dbReference type="Proteomes" id="UP000509791"/>
    </source>
</evidence>
<accession>A0A7U7C6Z5</accession>
<dbReference type="InterPro" id="IPR049906">
    <property type="entry name" value="LxmA-like_leader"/>
</dbReference>
<dbReference type="NCBIfam" id="NF038146">
    <property type="entry name" value="LxmA_leader"/>
    <property type="match status" value="1"/>
</dbReference>
<proteinExistence type="predicted"/>
<dbReference type="EMBL" id="LR822027">
    <property type="protein sequence ID" value="CAD0150910.1"/>
    <property type="molecule type" value="Genomic_DNA"/>
</dbReference>
<dbReference type="Proteomes" id="UP000509791">
    <property type="component" value="Chromosome"/>
</dbReference>
<organism evidence="1 2">
    <name type="scientific">Streptococcus thermophilus</name>
    <dbReference type="NCBI Taxonomy" id="1308"/>
    <lineage>
        <taxon>Bacteria</taxon>
        <taxon>Bacillati</taxon>
        <taxon>Bacillota</taxon>
        <taxon>Bacilli</taxon>
        <taxon>Lactobacillales</taxon>
        <taxon>Streptococcaceae</taxon>
        <taxon>Streptococcus</taxon>
    </lineage>
</organism>
<dbReference type="RefSeq" id="WP_084825739.1">
    <property type="nucleotide sequence ID" value="NZ_CP125765.1"/>
</dbReference>
<evidence type="ECO:0000313" key="1">
    <source>
        <dbReference type="EMBL" id="CAD0150910.1"/>
    </source>
</evidence>
<name>A0A7U7C6Z5_STRTR</name>
<reference evidence="1 2" key="1">
    <citation type="submission" date="2020-06" db="EMBL/GenBank/DDBJ databases">
        <authorList>
            <person name="Chuat V."/>
        </authorList>
    </citation>
    <scope>NUCLEOTIDE SEQUENCE [LARGE SCALE GENOMIC DNA]</scope>
    <source>
        <strain evidence="1">STH_CIRM_998</strain>
    </source>
</reference>
<sequence length="53" mass="5755">MEKSILDGYTTYTTPAEVQKSAVEDNQLGNVGTSITIGVSYSASVSWTFSWSF</sequence>
<dbReference type="AlphaFoldDB" id="A0A7U7C6Z5"/>
<gene>
    <name evidence="1" type="ORF">STHERMO_0223</name>
</gene>
<protein>
    <submittedName>
        <fullName evidence="1">Uncharacterized protein</fullName>
    </submittedName>
</protein>